<evidence type="ECO:0000259" key="8">
    <source>
        <dbReference type="PROSITE" id="PS51006"/>
    </source>
</evidence>
<evidence type="ECO:0000256" key="5">
    <source>
        <dbReference type="PROSITE-ProRule" id="PRU00354"/>
    </source>
</evidence>
<dbReference type="SUPFAM" id="SSF53335">
    <property type="entry name" value="S-adenosyl-L-methionine-dependent methyltransferases"/>
    <property type="match status" value="1"/>
</dbReference>
<evidence type="ECO:0000256" key="4">
    <source>
        <dbReference type="HAMAP-Rule" id="MF_00198"/>
    </source>
</evidence>
<evidence type="ECO:0000256" key="1">
    <source>
        <dbReference type="ARBA" id="ARBA00007867"/>
    </source>
</evidence>
<dbReference type="AlphaFoldDB" id="A0A134CLB7"/>
<feature type="binding site" evidence="4">
    <location>
        <position position="86"/>
    </location>
    <ligand>
        <name>spermidine</name>
        <dbReference type="ChEBI" id="CHEBI:57834"/>
    </ligand>
</feature>
<evidence type="ECO:0000313" key="12">
    <source>
        <dbReference type="Proteomes" id="UP000242958"/>
    </source>
</evidence>
<dbReference type="GO" id="GO:0005829">
    <property type="term" value="C:cytosol"/>
    <property type="evidence" value="ECO:0007669"/>
    <property type="project" value="TreeGrafter"/>
</dbReference>
<dbReference type="CDD" id="cd02440">
    <property type="entry name" value="AdoMet_MTases"/>
    <property type="match status" value="1"/>
</dbReference>
<comment type="catalytic activity">
    <reaction evidence="4 7">
        <text>S-adenosyl 3-(methylsulfanyl)propylamine + putrescine = S-methyl-5'-thioadenosine + spermidine + H(+)</text>
        <dbReference type="Rhea" id="RHEA:12721"/>
        <dbReference type="ChEBI" id="CHEBI:15378"/>
        <dbReference type="ChEBI" id="CHEBI:17509"/>
        <dbReference type="ChEBI" id="CHEBI:57443"/>
        <dbReference type="ChEBI" id="CHEBI:57834"/>
        <dbReference type="ChEBI" id="CHEBI:326268"/>
        <dbReference type="EC" id="2.5.1.16"/>
    </reaction>
</comment>
<dbReference type="PATRIC" id="fig|1588748.3.peg.129"/>
<dbReference type="PANTHER" id="PTHR11558">
    <property type="entry name" value="SPERMIDINE/SPERMINE SYNTHASE"/>
    <property type="match status" value="1"/>
</dbReference>
<reference evidence="10 12" key="3">
    <citation type="submission" date="2017-05" db="EMBL/GenBank/DDBJ databases">
        <authorList>
            <person name="Song R."/>
            <person name="Chenine A.L."/>
            <person name="Ruprecht R.M."/>
        </authorList>
    </citation>
    <scope>NUCLEOTIDE SEQUENCE [LARGE SCALE GENOMIC DNA]</scope>
    <source>
        <strain evidence="10 12">KA00229</strain>
    </source>
</reference>
<comment type="similarity">
    <text evidence="1 4 6">Belongs to the spermidine/spermine synthase family.</text>
</comment>
<dbReference type="EC" id="2.5.1.16" evidence="4"/>
<dbReference type="Pfam" id="PF17284">
    <property type="entry name" value="Spermine_synt_N"/>
    <property type="match status" value="1"/>
</dbReference>
<feature type="binding site" evidence="4">
    <location>
        <begin position="157"/>
        <end position="160"/>
    </location>
    <ligand>
        <name>spermidine</name>
        <dbReference type="ChEBI" id="CHEBI:57834"/>
    </ligand>
</feature>
<evidence type="ECO:0000313" key="9">
    <source>
        <dbReference type="EMBL" id="KXB92998.1"/>
    </source>
</evidence>
<dbReference type="InterPro" id="IPR001045">
    <property type="entry name" value="Spermi_synthase"/>
</dbReference>
<comment type="caution">
    <text evidence="9">The sequence shown here is derived from an EMBL/GenBank/DDBJ whole genome shotgun (WGS) entry which is preliminary data.</text>
</comment>
<evidence type="ECO:0000256" key="2">
    <source>
        <dbReference type="ARBA" id="ARBA00022679"/>
    </source>
</evidence>
<dbReference type="InterPro" id="IPR030374">
    <property type="entry name" value="PABS"/>
</dbReference>
<dbReference type="InterPro" id="IPR030373">
    <property type="entry name" value="PABS_CS"/>
</dbReference>
<accession>A0A2J8B9U6</accession>
<keyword evidence="11" id="KW-1185">Reference proteome</keyword>
<dbReference type="InterPro" id="IPR037163">
    <property type="entry name" value="Spermidine_synt_N_sf"/>
</dbReference>
<dbReference type="STRING" id="1588748.HMPREF3182_00135"/>
<feature type="active site" description="Proton acceptor" evidence="4 5">
    <location>
        <position position="157"/>
    </location>
</feature>
<dbReference type="PANTHER" id="PTHR11558:SF11">
    <property type="entry name" value="SPERMIDINE SYNTHASE"/>
    <property type="match status" value="1"/>
</dbReference>
<dbReference type="PROSITE" id="PS01330">
    <property type="entry name" value="PABS_1"/>
    <property type="match status" value="1"/>
</dbReference>
<dbReference type="EMBL" id="LSDT01000003">
    <property type="protein sequence ID" value="KXB92998.1"/>
    <property type="molecule type" value="Genomic_DNA"/>
</dbReference>
<feature type="binding site" evidence="4">
    <location>
        <begin position="139"/>
        <end position="140"/>
    </location>
    <ligand>
        <name>S-methyl-5'-thioadenosine</name>
        <dbReference type="ChEBI" id="CHEBI:17509"/>
    </ligand>
</feature>
<dbReference type="Pfam" id="PF01564">
    <property type="entry name" value="Spermine_synth"/>
    <property type="match status" value="1"/>
</dbReference>
<evidence type="ECO:0000256" key="3">
    <source>
        <dbReference type="ARBA" id="ARBA00023115"/>
    </source>
</evidence>
<dbReference type="Proteomes" id="UP000070160">
    <property type="component" value="Unassembled WGS sequence"/>
</dbReference>
<comment type="function">
    <text evidence="4">Catalyzes the irreversible transfer of a propylamine group from the amino donor S-adenosylmethioninamine (decarboxy-AdoMet) to putrescine (1,4-diaminobutane) to yield spermidine.</text>
</comment>
<feature type="binding site" evidence="4">
    <location>
        <position position="62"/>
    </location>
    <ligand>
        <name>spermidine</name>
        <dbReference type="ChEBI" id="CHEBI:57834"/>
    </ligand>
</feature>
<dbReference type="InterPro" id="IPR035246">
    <property type="entry name" value="Spermidine_synt_N"/>
</dbReference>
<comment type="subunit">
    <text evidence="4">Homodimer or homotetramer.</text>
</comment>
<dbReference type="NCBIfam" id="TIGR00417">
    <property type="entry name" value="speE"/>
    <property type="match status" value="1"/>
</dbReference>
<evidence type="ECO:0000256" key="6">
    <source>
        <dbReference type="RuleBase" id="RU003836"/>
    </source>
</evidence>
<keyword evidence="3 4" id="KW-0620">Polyamine biosynthesis</keyword>
<dbReference type="HAMAP" id="MF_00198">
    <property type="entry name" value="Spermidine_synth"/>
    <property type="match status" value="1"/>
</dbReference>
<dbReference type="UniPathway" id="UPA00248">
    <property type="reaction ID" value="UER00314"/>
</dbReference>
<gene>
    <name evidence="4" type="primary">speE</name>
    <name evidence="10" type="ORF">CAL30_05785</name>
    <name evidence="9" type="ORF">HMPREF3182_00135</name>
</gene>
<dbReference type="InterPro" id="IPR029063">
    <property type="entry name" value="SAM-dependent_MTases_sf"/>
</dbReference>
<keyword evidence="2 4" id="KW-0808">Transferase</keyword>
<accession>A0A134CLB7</accession>
<reference evidence="9" key="2">
    <citation type="submission" date="2016-01" db="EMBL/GenBank/DDBJ databases">
        <authorList>
            <person name="Oliw E.H."/>
        </authorList>
    </citation>
    <scope>NUCLEOTIDE SEQUENCE [LARGE SCALE GENOMIC DNA]</scope>
    <source>
        <strain evidence="9">KA00182</strain>
    </source>
</reference>
<dbReference type="Gene3D" id="3.40.50.150">
    <property type="entry name" value="Vaccinia Virus protein VP39"/>
    <property type="match status" value="1"/>
</dbReference>
<evidence type="ECO:0000313" key="11">
    <source>
        <dbReference type="Proteomes" id="UP000070160"/>
    </source>
</evidence>
<dbReference type="RefSeq" id="WP_062484909.1">
    <property type="nucleotide sequence ID" value="NZ_KQ960926.1"/>
</dbReference>
<dbReference type="NCBIfam" id="NF002010">
    <property type="entry name" value="PRK00811.1"/>
    <property type="match status" value="1"/>
</dbReference>
<dbReference type="Gene3D" id="2.30.140.10">
    <property type="entry name" value="Spermidine synthase, tetramerisation domain"/>
    <property type="match status" value="1"/>
</dbReference>
<dbReference type="GO" id="GO:0004766">
    <property type="term" value="F:spermidine synthase activity"/>
    <property type="evidence" value="ECO:0007669"/>
    <property type="project" value="UniProtKB-UniRule"/>
</dbReference>
<sequence>MKQSVTEHQSPHLDLTAEATSIIYEGKSEFQDIVIADTPEFGRLLVLDGVFQTSDKEEFMYHESIVHIPLFLHPSPKHVLIIGGGDGGSAREAVRHEAVESVTMVDIDGQVIELSKQYFPQISKAIREQHPKLTVRVGDGIAFMREAKNAYDVIIVDCSDPVGPGEGLFTHEFYQDTYNALKEDGLFVQQTESPFMHRKVVHDIFVNVQDIFPIARLYTAFIPIYPTGMHCFTMGTKKYDPLIWTANRKRTFPTKYYNEGIQRSAFVLPNFVKDILYGEKDR</sequence>
<feature type="binding site" evidence="4">
    <location>
        <position position="106"/>
    </location>
    <ligand>
        <name>S-methyl-5'-thioadenosine</name>
        <dbReference type="ChEBI" id="CHEBI:17509"/>
    </ligand>
</feature>
<name>A0A134CLB7_9FIRM</name>
<dbReference type="PROSITE" id="PS51006">
    <property type="entry name" value="PABS_2"/>
    <property type="match status" value="1"/>
</dbReference>
<feature type="binding site" evidence="4">
    <location>
        <position position="164"/>
    </location>
    <ligand>
        <name>S-methyl-5'-thioadenosine</name>
        <dbReference type="ChEBI" id="CHEBI:17509"/>
    </ligand>
</feature>
<dbReference type="GO" id="GO:0008295">
    <property type="term" value="P:spermidine biosynthetic process"/>
    <property type="evidence" value="ECO:0007669"/>
    <property type="project" value="UniProtKB-UniRule"/>
</dbReference>
<feature type="binding site" evidence="4">
    <location>
        <position position="31"/>
    </location>
    <ligand>
        <name>S-methyl-5'-thioadenosine</name>
        <dbReference type="ChEBI" id="CHEBI:17509"/>
    </ligand>
</feature>
<protein>
    <recommendedName>
        <fullName evidence="4">Polyamine aminopropyltransferase</fullName>
    </recommendedName>
    <alternativeName>
        <fullName evidence="4">Putrescine aminopropyltransferase</fullName>
        <shortName evidence="4">PAPT</shortName>
    </alternativeName>
    <alternativeName>
        <fullName evidence="4">Spermidine synthase</fullName>
        <shortName evidence="4">SPDS</shortName>
        <shortName evidence="4">SPDSY</shortName>
        <ecNumber evidence="4">2.5.1.16</ecNumber>
    </alternativeName>
</protein>
<comment type="pathway">
    <text evidence="4">Amine and polyamine biosynthesis; spermidine biosynthesis; spermidine from putrescine: step 1/1.</text>
</comment>
<proteinExistence type="inferred from homology"/>
<evidence type="ECO:0000256" key="7">
    <source>
        <dbReference type="RuleBase" id="RU003837"/>
    </source>
</evidence>
<evidence type="ECO:0000313" key="10">
    <source>
        <dbReference type="EMBL" id="PNH21549.1"/>
    </source>
</evidence>
<feature type="domain" description="PABS" evidence="8">
    <location>
        <begin position="2"/>
        <end position="237"/>
    </location>
</feature>
<reference evidence="11" key="1">
    <citation type="submission" date="2016-01" db="EMBL/GenBank/DDBJ databases">
        <authorList>
            <person name="Mitreva M."/>
            <person name="Pepin K.H."/>
            <person name="Mihindukulasuriya K.A."/>
            <person name="Fulton R."/>
            <person name="Fronick C."/>
            <person name="O'Laughlin M."/>
            <person name="Miner T."/>
            <person name="Herter B."/>
            <person name="Rosa B.A."/>
            <person name="Cordes M."/>
            <person name="Tomlinson C."/>
            <person name="Wollam A."/>
            <person name="Palsikar V.B."/>
            <person name="Mardis E.R."/>
            <person name="Wilson R.K."/>
        </authorList>
    </citation>
    <scope>NUCLEOTIDE SEQUENCE [LARGE SCALE GENOMIC DNA]</scope>
    <source>
        <strain evidence="11">KA00182</strain>
    </source>
</reference>
<dbReference type="Proteomes" id="UP000242958">
    <property type="component" value="Unassembled WGS sequence"/>
</dbReference>
<organism evidence="9 11">
    <name type="scientific">Megasphaera hutchinsoni</name>
    <dbReference type="NCBI Taxonomy" id="1588748"/>
    <lineage>
        <taxon>Bacteria</taxon>
        <taxon>Bacillati</taxon>
        <taxon>Bacillota</taxon>
        <taxon>Negativicutes</taxon>
        <taxon>Veillonellales</taxon>
        <taxon>Veillonellaceae</taxon>
        <taxon>Megasphaera</taxon>
    </lineage>
</organism>
<dbReference type="EMBL" id="NFMF01000008">
    <property type="protein sequence ID" value="PNH21549.1"/>
    <property type="molecule type" value="Genomic_DNA"/>
</dbReference>
<keyword evidence="4 7" id="KW-0745">Spermidine biosynthesis</keyword>